<dbReference type="InterPro" id="IPR036116">
    <property type="entry name" value="FN3_sf"/>
</dbReference>
<dbReference type="EMBL" id="JAXCGZ010013332">
    <property type="protein sequence ID" value="KAK7072818.1"/>
    <property type="molecule type" value="Genomic_DNA"/>
</dbReference>
<dbReference type="Proteomes" id="UP001381693">
    <property type="component" value="Unassembled WGS sequence"/>
</dbReference>
<dbReference type="Pfam" id="PF25523">
    <property type="entry name" value="Ig_RIMBP2"/>
    <property type="match status" value="1"/>
</dbReference>
<keyword evidence="1" id="KW-0677">Repeat</keyword>
<dbReference type="InterPro" id="IPR057884">
    <property type="entry name" value="FN3_RIM-BP1/2/3"/>
</dbReference>
<feature type="region of interest" description="Disordered" evidence="2">
    <location>
        <begin position="144"/>
        <end position="220"/>
    </location>
</feature>
<gene>
    <name evidence="5" type="primary">BZRAP1_2</name>
    <name evidence="5" type="ORF">SK128_022956</name>
</gene>
<dbReference type="InterPro" id="IPR003961">
    <property type="entry name" value="FN3_dom"/>
</dbReference>
<sequence>MTYDPRADLTIVSENSRLPDPPVDVQVEPGPQDGSLLVTWLPVTINSTGGTSNGAPVTGYAVYADGKKVTEVESPTGDHALIDLTKIPGFEPKQVTVRTKSRDSVSGDSVPSQIPNHFTRGRGRGKFPAHFLQLQDEDEIMQSDMERPSELSDIAEESETELSDEDMHADGHKPGPHHGLPGPHGPHGPQGPQHAPSGPTGLRDRLFGRRGVPAPGVRTDHLGQTILDHEDNLSDKEIYPGQQQGPHAQIPAIGEMIYIRIFHVFVLPCLVPVYLQNREM</sequence>
<feature type="compositionally biased region" description="Acidic residues" evidence="2">
    <location>
        <begin position="153"/>
        <end position="164"/>
    </location>
</feature>
<dbReference type="PANTHER" id="PTHR14234:SF19">
    <property type="entry name" value="RIM-BINDING PROTEIN, ISOFORM F"/>
    <property type="match status" value="1"/>
</dbReference>
<dbReference type="InterPro" id="IPR040325">
    <property type="entry name" value="RIMBP1/2/3"/>
</dbReference>
<dbReference type="InterPro" id="IPR013783">
    <property type="entry name" value="Ig-like_fold"/>
</dbReference>
<dbReference type="SUPFAM" id="SSF49265">
    <property type="entry name" value="Fibronectin type III"/>
    <property type="match status" value="1"/>
</dbReference>
<feature type="domain" description="Fibronectin type-III" evidence="4">
    <location>
        <begin position="21"/>
        <end position="123"/>
    </location>
</feature>
<evidence type="ECO:0000259" key="4">
    <source>
        <dbReference type="PROSITE" id="PS50853"/>
    </source>
</evidence>
<dbReference type="AlphaFoldDB" id="A0AAN9A2M2"/>
<dbReference type="PROSITE" id="PS50853">
    <property type="entry name" value="FN3"/>
    <property type="match status" value="1"/>
</dbReference>
<evidence type="ECO:0000256" key="1">
    <source>
        <dbReference type="ARBA" id="ARBA00022737"/>
    </source>
</evidence>
<keyword evidence="6" id="KW-1185">Reference proteome</keyword>
<organism evidence="5 6">
    <name type="scientific">Halocaridina rubra</name>
    <name type="common">Hawaiian red shrimp</name>
    <dbReference type="NCBI Taxonomy" id="373956"/>
    <lineage>
        <taxon>Eukaryota</taxon>
        <taxon>Metazoa</taxon>
        <taxon>Ecdysozoa</taxon>
        <taxon>Arthropoda</taxon>
        <taxon>Crustacea</taxon>
        <taxon>Multicrustacea</taxon>
        <taxon>Malacostraca</taxon>
        <taxon>Eumalacostraca</taxon>
        <taxon>Eucarida</taxon>
        <taxon>Decapoda</taxon>
        <taxon>Pleocyemata</taxon>
        <taxon>Caridea</taxon>
        <taxon>Atyoidea</taxon>
        <taxon>Atyidae</taxon>
        <taxon>Halocaridina</taxon>
    </lineage>
</organism>
<evidence type="ECO:0000256" key="2">
    <source>
        <dbReference type="SAM" id="MobiDB-lite"/>
    </source>
</evidence>
<dbReference type="Gene3D" id="2.60.40.10">
    <property type="entry name" value="Immunoglobulins"/>
    <property type="match status" value="1"/>
</dbReference>
<feature type="transmembrane region" description="Helical" evidence="3">
    <location>
        <begin position="257"/>
        <end position="275"/>
    </location>
</feature>
<protein>
    <submittedName>
        <fullName evidence="5">Src y 3 domain protein</fullName>
    </submittedName>
</protein>
<evidence type="ECO:0000313" key="5">
    <source>
        <dbReference type="EMBL" id="KAK7072818.1"/>
    </source>
</evidence>
<comment type="caution">
    <text evidence="5">The sequence shown here is derived from an EMBL/GenBank/DDBJ whole genome shotgun (WGS) entry which is preliminary data.</text>
</comment>
<feature type="region of interest" description="Disordered" evidence="2">
    <location>
        <begin position="96"/>
        <end position="126"/>
    </location>
</feature>
<keyword evidence="3" id="KW-0812">Transmembrane</keyword>
<dbReference type="GO" id="GO:0045202">
    <property type="term" value="C:synapse"/>
    <property type="evidence" value="ECO:0007669"/>
    <property type="project" value="GOC"/>
</dbReference>
<dbReference type="FunFam" id="2.60.40.10:FF:000072">
    <property type="entry name" value="RIMS-binding protein 2 isoform X1"/>
    <property type="match status" value="1"/>
</dbReference>
<evidence type="ECO:0000313" key="6">
    <source>
        <dbReference type="Proteomes" id="UP001381693"/>
    </source>
</evidence>
<dbReference type="PANTHER" id="PTHR14234">
    <property type="entry name" value="RIM BINDING PROTEIN-RELATED"/>
    <property type="match status" value="1"/>
</dbReference>
<accession>A0AAN9A2M2</accession>
<proteinExistence type="predicted"/>
<keyword evidence="3" id="KW-0472">Membrane</keyword>
<reference evidence="5 6" key="1">
    <citation type="submission" date="2023-11" db="EMBL/GenBank/DDBJ databases">
        <title>Halocaridina rubra genome assembly.</title>
        <authorList>
            <person name="Smith C."/>
        </authorList>
    </citation>
    <scope>NUCLEOTIDE SEQUENCE [LARGE SCALE GENOMIC DNA]</scope>
    <source>
        <strain evidence="5">EP-1</strain>
        <tissue evidence="5">Whole</tissue>
    </source>
</reference>
<dbReference type="GO" id="GO:0007274">
    <property type="term" value="P:neuromuscular synaptic transmission"/>
    <property type="evidence" value="ECO:0007669"/>
    <property type="project" value="TreeGrafter"/>
</dbReference>
<feature type="compositionally biased region" description="Polar residues" evidence="2">
    <location>
        <begin position="106"/>
        <end position="116"/>
    </location>
</feature>
<keyword evidence="3" id="KW-1133">Transmembrane helix</keyword>
<name>A0AAN9A2M2_HALRR</name>
<feature type="compositionally biased region" description="Low complexity" evidence="2">
    <location>
        <begin position="190"/>
        <end position="199"/>
    </location>
</feature>
<evidence type="ECO:0000256" key="3">
    <source>
        <dbReference type="SAM" id="Phobius"/>
    </source>
</evidence>